<sequence>MNSVSIKINDTIFTLNFSSDKKIPHNLTVYEDSNYVIRNNAGRKIYIDKEEYYPRYDYGMKKNETIYEKSTDSINSLKITIVVVSALVVVILLLVICFYTYQFANAKKILLKRLNEDDVRRRNIFSKSLASLQHSMNSNGLVTKSFTDNYMFDHKKNKEKSLSMVKNEEKNKKIVIMTKNGELVLKDSSNQEITNTEISPKIISSMANALGFLALLGVDKDKTPESRKSSSSICDNNTSNNNSLKNNNSKNEVSKPK</sequence>
<dbReference type="WBParaSite" id="PTRK_0000379300.1">
    <property type="protein sequence ID" value="PTRK_0000379300.1"/>
    <property type="gene ID" value="PTRK_0000379300"/>
</dbReference>
<evidence type="ECO:0000256" key="1">
    <source>
        <dbReference type="SAM" id="MobiDB-lite"/>
    </source>
</evidence>
<accession>A0A0N4Z902</accession>
<name>A0A0N4Z902_PARTI</name>
<keyword evidence="2" id="KW-1133">Transmembrane helix</keyword>
<proteinExistence type="predicted"/>
<feature type="region of interest" description="Disordered" evidence="1">
    <location>
        <begin position="221"/>
        <end position="257"/>
    </location>
</feature>
<keyword evidence="3" id="KW-1185">Reference proteome</keyword>
<organism evidence="3 4">
    <name type="scientific">Parastrongyloides trichosuri</name>
    <name type="common">Possum-specific nematode worm</name>
    <dbReference type="NCBI Taxonomy" id="131310"/>
    <lineage>
        <taxon>Eukaryota</taxon>
        <taxon>Metazoa</taxon>
        <taxon>Ecdysozoa</taxon>
        <taxon>Nematoda</taxon>
        <taxon>Chromadorea</taxon>
        <taxon>Rhabditida</taxon>
        <taxon>Tylenchina</taxon>
        <taxon>Panagrolaimomorpha</taxon>
        <taxon>Strongyloidoidea</taxon>
        <taxon>Strongyloididae</taxon>
        <taxon>Parastrongyloides</taxon>
    </lineage>
</organism>
<evidence type="ECO:0000313" key="4">
    <source>
        <dbReference type="WBParaSite" id="PTRK_0000379300.1"/>
    </source>
</evidence>
<keyword evidence="2" id="KW-0812">Transmembrane</keyword>
<dbReference type="AlphaFoldDB" id="A0A0N4Z902"/>
<dbReference type="Proteomes" id="UP000038045">
    <property type="component" value="Unplaced"/>
</dbReference>
<feature type="compositionally biased region" description="Low complexity" evidence="1">
    <location>
        <begin position="229"/>
        <end position="251"/>
    </location>
</feature>
<evidence type="ECO:0000256" key="2">
    <source>
        <dbReference type="SAM" id="Phobius"/>
    </source>
</evidence>
<feature type="transmembrane region" description="Helical" evidence="2">
    <location>
        <begin position="79"/>
        <end position="101"/>
    </location>
</feature>
<evidence type="ECO:0000313" key="3">
    <source>
        <dbReference type="Proteomes" id="UP000038045"/>
    </source>
</evidence>
<protein>
    <submittedName>
        <fullName evidence="4">LAM_G_DOMAIN domain-containing protein</fullName>
    </submittedName>
</protein>
<reference evidence="4" key="1">
    <citation type="submission" date="2017-02" db="UniProtKB">
        <authorList>
            <consortium name="WormBaseParasite"/>
        </authorList>
    </citation>
    <scope>IDENTIFICATION</scope>
</reference>
<keyword evidence="2" id="KW-0472">Membrane</keyword>